<dbReference type="AlphaFoldDB" id="A0AAP0I233"/>
<feature type="region of interest" description="Disordered" evidence="5">
    <location>
        <begin position="226"/>
        <end position="257"/>
    </location>
</feature>
<keyword evidence="8" id="KW-1185">Reference proteome</keyword>
<feature type="compositionally biased region" description="Basic and acidic residues" evidence="5">
    <location>
        <begin position="370"/>
        <end position="391"/>
    </location>
</feature>
<dbReference type="PROSITE" id="PS50102">
    <property type="entry name" value="RRM"/>
    <property type="match status" value="1"/>
</dbReference>
<dbReference type="Pfam" id="PF00076">
    <property type="entry name" value="RRM_1"/>
    <property type="match status" value="1"/>
</dbReference>
<feature type="compositionally biased region" description="Polar residues" evidence="5">
    <location>
        <begin position="445"/>
        <end position="465"/>
    </location>
</feature>
<protein>
    <recommendedName>
        <fullName evidence="6">RRM domain-containing protein</fullName>
    </recommendedName>
</protein>
<gene>
    <name evidence="7" type="ORF">Scep_022340</name>
</gene>
<evidence type="ECO:0000256" key="5">
    <source>
        <dbReference type="SAM" id="MobiDB-lite"/>
    </source>
</evidence>
<dbReference type="CDD" id="cd12226">
    <property type="entry name" value="RRM_NOL8"/>
    <property type="match status" value="1"/>
</dbReference>
<comment type="caution">
    <text evidence="7">The sequence shown here is derived from an EMBL/GenBank/DDBJ whole genome shotgun (WGS) entry which is preliminary data.</text>
</comment>
<keyword evidence="2 4" id="KW-0694">RNA-binding</keyword>
<name>A0AAP0I233_9MAGN</name>
<feature type="region of interest" description="Disordered" evidence="5">
    <location>
        <begin position="576"/>
        <end position="606"/>
    </location>
</feature>
<feature type="compositionally biased region" description="Basic and acidic residues" evidence="5">
    <location>
        <begin position="346"/>
        <end position="355"/>
    </location>
</feature>
<feature type="region of interest" description="Disordered" evidence="5">
    <location>
        <begin position="284"/>
        <end position="411"/>
    </location>
</feature>
<dbReference type="SUPFAM" id="SSF54928">
    <property type="entry name" value="RNA-binding domain, RBD"/>
    <property type="match status" value="1"/>
</dbReference>
<proteinExistence type="predicted"/>
<dbReference type="PANTHER" id="PTHR23099:SF0">
    <property type="entry name" value="GERM CELL NUCLEAR ACIDIC PROTEIN"/>
    <property type="match status" value="1"/>
</dbReference>
<feature type="region of interest" description="Disordered" evidence="5">
    <location>
        <begin position="442"/>
        <end position="482"/>
    </location>
</feature>
<evidence type="ECO:0000313" key="7">
    <source>
        <dbReference type="EMBL" id="KAK9105496.1"/>
    </source>
</evidence>
<evidence type="ECO:0000256" key="3">
    <source>
        <dbReference type="ARBA" id="ARBA00023242"/>
    </source>
</evidence>
<comment type="subcellular location">
    <subcellularLocation>
        <location evidence="1">Nucleus</location>
        <location evidence="1">Nucleolus</location>
    </subcellularLocation>
</comment>
<dbReference type="InterPro" id="IPR034138">
    <property type="entry name" value="NOP8_RRM"/>
</dbReference>
<feature type="compositionally biased region" description="Polar residues" evidence="5">
    <location>
        <begin position="316"/>
        <end position="341"/>
    </location>
</feature>
<evidence type="ECO:0000256" key="4">
    <source>
        <dbReference type="PROSITE-ProRule" id="PRU00176"/>
    </source>
</evidence>
<evidence type="ECO:0000256" key="2">
    <source>
        <dbReference type="ARBA" id="ARBA00022884"/>
    </source>
</evidence>
<dbReference type="SMART" id="SM00360">
    <property type="entry name" value="RRM"/>
    <property type="match status" value="1"/>
</dbReference>
<dbReference type="EMBL" id="JBBNAG010000009">
    <property type="protein sequence ID" value="KAK9105496.1"/>
    <property type="molecule type" value="Genomic_DNA"/>
</dbReference>
<reference evidence="7 8" key="1">
    <citation type="submission" date="2024-01" db="EMBL/GenBank/DDBJ databases">
        <title>Genome assemblies of Stephania.</title>
        <authorList>
            <person name="Yang L."/>
        </authorList>
    </citation>
    <scope>NUCLEOTIDE SEQUENCE [LARGE SCALE GENOMIC DNA]</scope>
    <source>
        <strain evidence="7">JXDWG</strain>
        <tissue evidence="7">Leaf</tissue>
    </source>
</reference>
<organism evidence="7 8">
    <name type="scientific">Stephania cephalantha</name>
    <dbReference type="NCBI Taxonomy" id="152367"/>
    <lineage>
        <taxon>Eukaryota</taxon>
        <taxon>Viridiplantae</taxon>
        <taxon>Streptophyta</taxon>
        <taxon>Embryophyta</taxon>
        <taxon>Tracheophyta</taxon>
        <taxon>Spermatophyta</taxon>
        <taxon>Magnoliopsida</taxon>
        <taxon>Ranunculales</taxon>
        <taxon>Menispermaceae</taxon>
        <taxon>Menispermoideae</taxon>
        <taxon>Cissampelideae</taxon>
        <taxon>Stephania</taxon>
    </lineage>
</organism>
<dbReference type="Proteomes" id="UP001419268">
    <property type="component" value="Unassembled WGS sequence"/>
</dbReference>
<sequence length="652" mass="71557">MRMEGGESATTAATRIFVGGLGESVGEADLHKTFSSLGIIKNIEFVRSRGRSFAHLDFQPSSPVSLAKLFSTYNGCVWKGGRLRLEKAKEHYLARLKREWAEDEMDDDDRRTNKNTIESEPSKARIPVKMQIHLFFPKLGKLKALPYSGTGKHKYSFRRIEVPSSLPINFCDCEEHSGASKSVKEKQVVVLEDKAGSVNEEERSLMSSVMNNIFERSLSLRNMHKTTKTVGDRETTLASPGGSSLEESRSDEDADSDNLVMNLVGSSGRRLGLLKKHDEDMVSKDQVLLSRKRRSKDGPNQGKVKAHKGDDPFSHSLYSISKKQVPTNSSNIEETTHTEPNGNGDVKPHLKEPNGLKRAKSTKQQASIHQSEDFSVRGKSSSRELVSEKENSSLNKSNIVQSTPLKDLPKSNDLNAVEHHANENIVECSKLLGIGEKENLPSHFTDGSIQATSGTPKDSAGTRSIDSSEFKDHNKKKPVGQAWMQKSSWRELVGGVGSSSFSISTILPGIQNLPKSKSLYAANSMDNKVKLSETELTTGNISSDACLGKNGNLCSKSKSHDVPNIETSAVTGLGDSQLHETTERNSQNEKVDTFSNGTLSRNENHKVSDKRLLAGPEIGASCTFMRSAASEKDWIKTRAALRGGLKKKSSDK</sequence>
<evidence type="ECO:0000256" key="1">
    <source>
        <dbReference type="ARBA" id="ARBA00004604"/>
    </source>
</evidence>
<accession>A0AAP0I233</accession>
<dbReference type="GO" id="GO:0003723">
    <property type="term" value="F:RNA binding"/>
    <property type="evidence" value="ECO:0007669"/>
    <property type="project" value="UniProtKB-UniRule"/>
</dbReference>
<dbReference type="Gene3D" id="3.30.70.330">
    <property type="match status" value="1"/>
</dbReference>
<evidence type="ECO:0000259" key="6">
    <source>
        <dbReference type="PROSITE" id="PS50102"/>
    </source>
</evidence>
<dbReference type="InterPro" id="IPR012677">
    <property type="entry name" value="Nucleotide-bd_a/b_plait_sf"/>
</dbReference>
<dbReference type="InterPro" id="IPR035979">
    <property type="entry name" value="RBD_domain_sf"/>
</dbReference>
<feature type="compositionally biased region" description="Basic and acidic residues" evidence="5">
    <location>
        <begin position="577"/>
        <end position="592"/>
    </location>
</feature>
<dbReference type="GO" id="GO:0005730">
    <property type="term" value="C:nucleolus"/>
    <property type="evidence" value="ECO:0007669"/>
    <property type="project" value="UniProtKB-SubCell"/>
</dbReference>
<dbReference type="PANTHER" id="PTHR23099">
    <property type="entry name" value="TRANSCRIPTIONAL REGULATOR"/>
    <property type="match status" value="1"/>
</dbReference>
<keyword evidence="3" id="KW-0539">Nucleus</keyword>
<dbReference type="InterPro" id="IPR000504">
    <property type="entry name" value="RRM_dom"/>
</dbReference>
<evidence type="ECO:0000313" key="8">
    <source>
        <dbReference type="Proteomes" id="UP001419268"/>
    </source>
</evidence>
<feature type="domain" description="RRM" evidence="6">
    <location>
        <begin position="14"/>
        <end position="90"/>
    </location>
</feature>